<dbReference type="PRINTS" id="PR00337">
    <property type="entry name" value="LEUILEVALBP"/>
</dbReference>
<feature type="domain" description="Leucine-binding protein" evidence="5">
    <location>
        <begin position="54"/>
        <end position="396"/>
    </location>
</feature>
<keyword evidence="3" id="KW-0732">Signal</keyword>
<dbReference type="PANTHER" id="PTHR30483">
    <property type="entry name" value="LEUCINE-SPECIFIC-BINDING PROTEIN"/>
    <property type="match status" value="1"/>
</dbReference>
<dbReference type="InterPro" id="IPR000709">
    <property type="entry name" value="Leu_Ile_Val-bd"/>
</dbReference>
<dbReference type="InterPro" id="IPR051010">
    <property type="entry name" value="BCAA_transport"/>
</dbReference>
<gene>
    <name evidence="6" type="ORF">SAMN06272739_3578</name>
</gene>
<evidence type="ECO:0000313" key="6">
    <source>
        <dbReference type="EMBL" id="SOE02459.1"/>
    </source>
</evidence>
<accession>A0A286H567</accession>
<evidence type="ECO:0000256" key="2">
    <source>
        <dbReference type="ARBA" id="ARBA00022448"/>
    </source>
</evidence>
<reference evidence="7" key="1">
    <citation type="submission" date="2017-09" db="EMBL/GenBank/DDBJ databases">
        <authorList>
            <person name="Varghese N."/>
            <person name="Submissions S."/>
        </authorList>
    </citation>
    <scope>NUCLEOTIDE SEQUENCE [LARGE SCALE GENOMIC DNA]</scope>
    <source>
        <strain evidence="7">DSM 44270</strain>
    </source>
</reference>
<organism evidence="6 7">
    <name type="scientific">Blastococcus haudaquaticus</name>
    <dbReference type="NCBI Taxonomy" id="1938745"/>
    <lineage>
        <taxon>Bacteria</taxon>
        <taxon>Bacillati</taxon>
        <taxon>Actinomycetota</taxon>
        <taxon>Actinomycetes</taxon>
        <taxon>Geodermatophilales</taxon>
        <taxon>Geodermatophilaceae</taxon>
        <taxon>Blastococcus</taxon>
    </lineage>
</organism>
<dbReference type="PANTHER" id="PTHR30483:SF6">
    <property type="entry name" value="PERIPLASMIC BINDING PROTEIN OF ABC TRANSPORTER FOR NATURAL AMINO ACIDS"/>
    <property type="match status" value="1"/>
</dbReference>
<evidence type="ECO:0000259" key="5">
    <source>
        <dbReference type="Pfam" id="PF13458"/>
    </source>
</evidence>
<dbReference type="GO" id="GO:0006865">
    <property type="term" value="P:amino acid transport"/>
    <property type="evidence" value="ECO:0007669"/>
    <property type="project" value="UniProtKB-KW"/>
</dbReference>
<evidence type="ECO:0000313" key="7">
    <source>
        <dbReference type="Proteomes" id="UP000219482"/>
    </source>
</evidence>
<dbReference type="AlphaFoldDB" id="A0A286H567"/>
<dbReference type="EMBL" id="OCNK01000004">
    <property type="protein sequence ID" value="SOE02459.1"/>
    <property type="molecule type" value="Genomic_DNA"/>
</dbReference>
<keyword evidence="7" id="KW-1185">Reference proteome</keyword>
<evidence type="ECO:0000256" key="4">
    <source>
        <dbReference type="ARBA" id="ARBA00022970"/>
    </source>
</evidence>
<dbReference type="Gene3D" id="3.40.50.2300">
    <property type="match status" value="2"/>
</dbReference>
<sequence>MVRSSGTPRAQRPRVSGRTQLRRALPAALLPLSLVLAACGSSVGGAEEAEGDDLKIGFIVPATGLASATGLAMQAGFELAVERINADGGVNGQDVTYEIQDDAGDPATTSQIARRYSQDNAVDMLFGTITGDTAAAVQPIADEAGMPFATAILGDPPVCSPYAWPFGESSRQLLAIQVANLMEDYGPRIAFVGSDYNFPRDYAEAAKELIEANGGELIAEEYSPLGTTDFESTIGRLSAAQPDAILAMVVGSDAVTFTLQGAQFGLLTPEMGYEGAPLDSDYFGAVSAVTTGREHVVRWADGLEDEDSQAFVEDYVEETGLQVPVSEVAANAYYAMLFIAGAINDSGAGTREEINEALAGFSFDSPLGEGTRFVDTEGGGHLFQADMLTATVTEDGYAVAEDHGVVDDVTVSCQ</sequence>
<protein>
    <submittedName>
        <fullName evidence="6">Amino acid/amide ABC transporter substrate-binding protein, HAAT family</fullName>
    </submittedName>
</protein>
<keyword evidence="4" id="KW-0029">Amino-acid transport</keyword>
<name>A0A286H567_9ACTN</name>
<dbReference type="Pfam" id="PF13458">
    <property type="entry name" value="Peripla_BP_6"/>
    <property type="match status" value="1"/>
</dbReference>
<dbReference type="Proteomes" id="UP000219482">
    <property type="component" value="Unassembled WGS sequence"/>
</dbReference>
<evidence type="ECO:0000256" key="3">
    <source>
        <dbReference type="ARBA" id="ARBA00022729"/>
    </source>
</evidence>
<dbReference type="InterPro" id="IPR028082">
    <property type="entry name" value="Peripla_BP_I"/>
</dbReference>
<proteinExistence type="inferred from homology"/>
<evidence type="ECO:0000256" key="1">
    <source>
        <dbReference type="ARBA" id="ARBA00010062"/>
    </source>
</evidence>
<dbReference type="SUPFAM" id="SSF53822">
    <property type="entry name" value="Periplasmic binding protein-like I"/>
    <property type="match status" value="1"/>
</dbReference>
<comment type="similarity">
    <text evidence="1">Belongs to the leucine-binding protein family.</text>
</comment>
<dbReference type="InterPro" id="IPR028081">
    <property type="entry name" value="Leu-bd"/>
</dbReference>
<keyword evidence="2" id="KW-0813">Transport</keyword>